<proteinExistence type="predicted"/>
<organism evidence="2">
    <name type="scientific">uncultured Desulfovibrio sp</name>
    <dbReference type="NCBI Taxonomy" id="167968"/>
    <lineage>
        <taxon>Bacteria</taxon>
        <taxon>Pseudomonadati</taxon>
        <taxon>Thermodesulfobacteriota</taxon>
        <taxon>Desulfovibrionia</taxon>
        <taxon>Desulfovibrionales</taxon>
        <taxon>Desulfovibrionaceae</taxon>
        <taxon>Desulfovibrio</taxon>
        <taxon>environmental samples</taxon>
    </lineage>
</organism>
<gene>
    <name evidence="2" type="ORF">KM92DES2_12410</name>
</gene>
<evidence type="ECO:0000256" key="1">
    <source>
        <dbReference type="SAM" id="MobiDB-lite"/>
    </source>
</evidence>
<accession>A0A212K8E8</accession>
<reference evidence="2" key="1">
    <citation type="submission" date="2016-04" db="EMBL/GenBank/DDBJ databases">
        <authorList>
            <person name="Evans L.H."/>
            <person name="Alamgir A."/>
            <person name="Owens N."/>
            <person name="Weber N.D."/>
            <person name="Virtaneva K."/>
            <person name="Barbian K."/>
            <person name="Babar A."/>
            <person name="Rosenke K."/>
        </authorList>
    </citation>
    <scope>NUCLEOTIDE SEQUENCE</scope>
    <source>
        <strain evidence="2">92-2</strain>
    </source>
</reference>
<feature type="region of interest" description="Disordered" evidence="1">
    <location>
        <begin position="28"/>
        <end position="48"/>
    </location>
</feature>
<sequence length="74" mass="8128">MALRNSTSASRPESGGMGYVFCIETSEAEGEAPETANGRPGSRANSMNVQIRRQLVRPNLGMGSSRRRLRIRFT</sequence>
<evidence type="ECO:0000313" key="2">
    <source>
        <dbReference type="EMBL" id="SBW07991.1"/>
    </source>
</evidence>
<name>A0A212K8E8_9BACT</name>
<dbReference type="AlphaFoldDB" id="A0A212K8E8"/>
<dbReference type="EMBL" id="FLUP01000001">
    <property type="protein sequence ID" value="SBW07991.1"/>
    <property type="molecule type" value="Genomic_DNA"/>
</dbReference>
<protein>
    <submittedName>
        <fullName evidence="2">Uncharacterized protein</fullName>
    </submittedName>
</protein>